<gene>
    <name evidence="3" type="ORF">CMC5_067120</name>
</gene>
<proteinExistence type="predicted"/>
<dbReference type="SUPFAM" id="SSF51430">
    <property type="entry name" value="NAD(P)-linked oxidoreductase"/>
    <property type="match status" value="1"/>
</dbReference>
<keyword evidence="4" id="KW-1185">Reference proteome</keyword>
<evidence type="ECO:0000259" key="2">
    <source>
        <dbReference type="Pfam" id="PF00248"/>
    </source>
</evidence>
<evidence type="ECO:0000256" key="1">
    <source>
        <dbReference type="SAM" id="MobiDB-lite"/>
    </source>
</evidence>
<protein>
    <submittedName>
        <fullName evidence="3">Aldo/keto reductase</fullName>
    </submittedName>
</protein>
<organism evidence="3 4">
    <name type="scientific">Chondromyces crocatus</name>
    <dbReference type="NCBI Taxonomy" id="52"/>
    <lineage>
        <taxon>Bacteria</taxon>
        <taxon>Pseudomonadati</taxon>
        <taxon>Myxococcota</taxon>
        <taxon>Polyangia</taxon>
        <taxon>Polyangiales</taxon>
        <taxon>Polyangiaceae</taxon>
        <taxon>Chondromyces</taxon>
    </lineage>
</organism>
<dbReference type="STRING" id="52.CMC5_067120"/>
<dbReference type="Gene3D" id="3.20.20.100">
    <property type="entry name" value="NADP-dependent oxidoreductase domain"/>
    <property type="match status" value="1"/>
</dbReference>
<dbReference type="InterPro" id="IPR006311">
    <property type="entry name" value="TAT_signal"/>
</dbReference>
<dbReference type="PATRIC" id="fig|52.7.peg.7373"/>
<dbReference type="PANTHER" id="PTHR43312:SF1">
    <property type="entry name" value="NADP-DEPENDENT OXIDOREDUCTASE DOMAIN-CONTAINING PROTEIN"/>
    <property type="match status" value="1"/>
</dbReference>
<dbReference type="RefSeq" id="WP_082363007.1">
    <property type="nucleotide sequence ID" value="NZ_CP012159.1"/>
</dbReference>
<dbReference type="CDD" id="cd19095">
    <property type="entry name" value="AKR_PA4992-like"/>
    <property type="match status" value="1"/>
</dbReference>
<dbReference type="EMBL" id="CP012159">
    <property type="protein sequence ID" value="AKT42486.1"/>
    <property type="molecule type" value="Genomic_DNA"/>
</dbReference>
<reference evidence="3 4" key="1">
    <citation type="submission" date="2015-07" db="EMBL/GenBank/DDBJ databases">
        <title>Genome analysis of myxobacterium Chondromyces crocatus Cm c5 reveals a high potential for natural compound synthesis and the genetic basis for the loss of fruiting body formation.</title>
        <authorList>
            <person name="Zaburannyi N."/>
            <person name="Bunk B."/>
            <person name="Maier J."/>
            <person name="Overmann J."/>
            <person name="Mueller R."/>
        </authorList>
    </citation>
    <scope>NUCLEOTIDE SEQUENCE [LARGE SCALE GENOMIC DNA]</scope>
    <source>
        <strain evidence="3 4">Cm c5</strain>
    </source>
</reference>
<dbReference type="InterPro" id="IPR036812">
    <property type="entry name" value="NAD(P)_OxRdtase_dom_sf"/>
</dbReference>
<feature type="domain" description="NADP-dependent oxidoreductase" evidence="2">
    <location>
        <begin position="88"/>
        <end position="334"/>
    </location>
</feature>
<dbReference type="AlphaFoldDB" id="A0A0K1ENQ7"/>
<sequence length="344" mass="37513">MHDLTRRRLLQLSLTIPAGVAIGGCLRDKAEAQAGRETSKPAGPSTGASAEPSGPTESPAPQARPSAQEGATMNTRPIPKSGEALPVIGLGTWQTFDIASTGDERGPVREVVQRLLAAGGRVIDSSPMYGRAETVTGDVLADLGAIGKPFLATKVWTRGGPEGIAQMERSFQRMRTQRMDLLQIHNLLDWKTHLPTLRAWKEAGRIRYIGITHYAHSAFEEMEQILRTEALDFVQLPYNLEDREVEKRLLPAARDAGTAVLVMRPFAEGSLFQRVRGKALPAWAADFDCTSWAQFFLKFILGHPAVTCPIPATAKPDHVADNLKAGLGRLPDENTRRKMIALLG</sequence>
<name>A0A0K1ENQ7_CHOCO</name>
<dbReference type="Pfam" id="PF00248">
    <property type="entry name" value="Aldo_ket_red"/>
    <property type="match status" value="1"/>
</dbReference>
<dbReference type="InterPro" id="IPR053135">
    <property type="entry name" value="AKR2_Oxidoreductase"/>
</dbReference>
<dbReference type="Proteomes" id="UP000067626">
    <property type="component" value="Chromosome"/>
</dbReference>
<evidence type="ECO:0000313" key="3">
    <source>
        <dbReference type="EMBL" id="AKT42486.1"/>
    </source>
</evidence>
<feature type="region of interest" description="Disordered" evidence="1">
    <location>
        <begin position="31"/>
        <end position="84"/>
    </location>
</feature>
<dbReference type="KEGG" id="ccro:CMC5_067120"/>
<dbReference type="PANTHER" id="PTHR43312">
    <property type="entry name" value="D-THREO-ALDOSE 1-DEHYDROGENASE"/>
    <property type="match status" value="1"/>
</dbReference>
<dbReference type="InterPro" id="IPR023210">
    <property type="entry name" value="NADP_OxRdtase_dom"/>
</dbReference>
<dbReference type="PROSITE" id="PS51257">
    <property type="entry name" value="PROKAR_LIPOPROTEIN"/>
    <property type="match status" value="1"/>
</dbReference>
<dbReference type="PROSITE" id="PS51318">
    <property type="entry name" value="TAT"/>
    <property type="match status" value="1"/>
</dbReference>
<accession>A0A0K1ENQ7</accession>
<evidence type="ECO:0000313" key="4">
    <source>
        <dbReference type="Proteomes" id="UP000067626"/>
    </source>
</evidence>